<comment type="caution">
    <text evidence="3">The sequence shown here is derived from an EMBL/GenBank/DDBJ whole genome shotgun (WGS) entry which is preliminary data.</text>
</comment>
<proteinExistence type="predicted"/>
<name>A0ABU1BSK8_9BURK</name>
<evidence type="ECO:0000256" key="1">
    <source>
        <dbReference type="ARBA" id="ARBA00022801"/>
    </source>
</evidence>
<gene>
    <name evidence="3" type="ORF">Q8A64_16420</name>
</gene>
<dbReference type="NCBIfam" id="TIGR01891">
    <property type="entry name" value="amidohydrolases"/>
    <property type="match status" value="1"/>
</dbReference>
<evidence type="ECO:0000313" key="4">
    <source>
        <dbReference type="Proteomes" id="UP001225596"/>
    </source>
</evidence>
<protein>
    <submittedName>
        <fullName evidence="3">M20 family metallopeptidase</fullName>
    </submittedName>
</protein>
<dbReference type="InterPro" id="IPR017439">
    <property type="entry name" value="Amidohydrolase"/>
</dbReference>
<dbReference type="Pfam" id="PF01546">
    <property type="entry name" value="Peptidase_M20"/>
    <property type="match status" value="1"/>
</dbReference>
<dbReference type="PANTHER" id="PTHR11014">
    <property type="entry name" value="PEPTIDASE M20 FAMILY MEMBER"/>
    <property type="match status" value="1"/>
</dbReference>
<keyword evidence="4" id="KW-1185">Reference proteome</keyword>
<dbReference type="Pfam" id="PF07687">
    <property type="entry name" value="M20_dimer"/>
    <property type="match status" value="1"/>
</dbReference>
<dbReference type="PIRSF" id="PIRSF005962">
    <property type="entry name" value="Pept_M20D_amidohydro"/>
    <property type="match status" value="1"/>
</dbReference>
<evidence type="ECO:0000313" key="3">
    <source>
        <dbReference type="EMBL" id="MDQ9172001.1"/>
    </source>
</evidence>
<sequence>MHTPRLSTLLLQPVKRLPEFVSPLLIGAAVLFLGLAPTRTAFAQAQQDTRQAKQAMFPSPSEALLRELEAIYKDIHANPELGMQEFRTAKIAADWLRKQGFEVTEKVGGTGVVGILRNGEGSTVLLRADMDGLAMKEDTGLPYASKKEGKDPSGAPSPVAHSCGHDMHVTWLMGVTRMLAEHRNNWRGTVMAVFQPAEETGVGARAMIDDGMVKRFPKPDVVMGQHVMPLRAGQIGTRVGLLLSMSDSLEVKLFGRGGHGSSPEKTVDPVVMAAASVMRLQTIVSREVGISEGAVVTVGALQAGNIGNIIPNEATLRLNIRTFDEKVRETVLGSIRRIINAEATASNAPRPPAFQEGTRFPPTYNDKVATPKVVDALKARFGADQVGEIVPASASEDFSWFARAWNVPAVYWAVGGTDPKLYDELAREGRTNEIPSNHSPQFAPVITPTLSRGIEAMLAAAGPWLGPQSR</sequence>
<feature type="domain" description="Peptidase M20 dimerisation" evidence="2">
    <location>
        <begin position="248"/>
        <end position="343"/>
    </location>
</feature>
<dbReference type="Gene3D" id="3.40.630.10">
    <property type="entry name" value="Zn peptidases"/>
    <property type="match status" value="1"/>
</dbReference>
<dbReference type="Gene3D" id="3.30.70.360">
    <property type="match status" value="1"/>
</dbReference>
<accession>A0ABU1BSK8</accession>
<dbReference type="Proteomes" id="UP001225596">
    <property type="component" value="Unassembled WGS sequence"/>
</dbReference>
<dbReference type="RefSeq" id="WP_338437993.1">
    <property type="nucleotide sequence ID" value="NZ_JAUYVH010000015.1"/>
</dbReference>
<dbReference type="EMBL" id="JAUYVH010000015">
    <property type="protein sequence ID" value="MDQ9172001.1"/>
    <property type="molecule type" value="Genomic_DNA"/>
</dbReference>
<evidence type="ECO:0000259" key="2">
    <source>
        <dbReference type="Pfam" id="PF07687"/>
    </source>
</evidence>
<reference evidence="3 4" key="1">
    <citation type="submission" date="2023-08" db="EMBL/GenBank/DDBJ databases">
        <title>Oxalobacteraceae gen .nov., isolated from river sludge outside the plant.</title>
        <authorList>
            <person name="Zhao S.Y."/>
        </authorList>
    </citation>
    <scope>NUCLEOTIDE SEQUENCE [LARGE SCALE GENOMIC DNA]</scope>
    <source>
        <strain evidence="3 4">R-40</strain>
    </source>
</reference>
<dbReference type="PANTHER" id="PTHR11014:SF63">
    <property type="entry name" value="METALLOPEPTIDASE, PUTATIVE (AFU_ORTHOLOGUE AFUA_6G09600)-RELATED"/>
    <property type="match status" value="1"/>
</dbReference>
<dbReference type="CDD" id="cd05664">
    <property type="entry name" value="M20_Acy1-like"/>
    <property type="match status" value="1"/>
</dbReference>
<dbReference type="SUPFAM" id="SSF55031">
    <property type="entry name" value="Bacterial exopeptidase dimerisation domain"/>
    <property type="match status" value="1"/>
</dbReference>
<organism evidence="3 4">
    <name type="scientific">Keguizhuia sedimenti</name>
    <dbReference type="NCBI Taxonomy" id="3064264"/>
    <lineage>
        <taxon>Bacteria</taxon>
        <taxon>Pseudomonadati</taxon>
        <taxon>Pseudomonadota</taxon>
        <taxon>Betaproteobacteria</taxon>
        <taxon>Burkholderiales</taxon>
        <taxon>Oxalobacteraceae</taxon>
        <taxon>Keguizhuia</taxon>
    </lineage>
</organism>
<dbReference type="SUPFAM" id="SSF53187">
    <property type="entry name" value="Zn-dependent exopeptidases"/>
    <property type="match status" value="1"/>
</dbReference>
<dbReference type="InterPro" id="IPR036264">
    <property type="entry name" value="Bact_exopeptidase_dim_dom"/>
</dbReference>
<keyword evidence="1" id="KW-0378">Hydrolase</keyword>
<dbReference type="InterPro" id="IPR011650">
    <property type="entry name" value="Peptidase_M20_dimer"/>
</dbReference>
<dbReference type="InterPro" id="IPR002933">
    <property type="entry name" value="Peptidase_M20"/>
</dbReference>